<reference evidence="1" key="1">
    <citation type="journal article" date="2020" name="mSystems">
        <title>Genome- and Community-Level Interaction Insights into Carbon Utilization and Element Cycling Functions of Hydrothermarchaeota in Hydrothermal Sediment.</title>
        <authorList>
            <person name="Zhou Z."/>
            <person name="Liu Y."/>
            <person name="Xu W."/>
            <person name="Pan J."/>
            <person name="Luo Z.H."/>
            <person name="Li M."/>
        </authorList>
    </citation>
    <scope>NUCLEOTIDE SEQUENCE [LARGE SCALE GENOMIC DNA]</scope>
    <source>
        <strain evidence="1">SpSt-500</strain>
    </source>
</reference>
<dbReference type="EMBL" id="DSVI01000027">
    <property type="protein sequence ID" value="HGT49308.1"/>
    <property type="molecule type" value="Genomic_DNA"/>
</dbReference>
<evidence type="ECO:0000313" key="1">
    <source>
        <dbReference type="EMBL" id="HGT49308.1"/>
    </source>
</evidence>
<proteinExistence type="predicted"/>
<keyword evidence="1" id="KW-0808">Transferase</keyword>
<dbReference type="Gene3D" id="3.90.550.10">
    <property type="entry name" value="Spore Coat Polysaccharide Biosynthesis Protein SpsA, Chain A"/>
    <property type="match status" value="1"/>
</dbReference>
<name>A0A832G8Q5_9BACT</name>
<gene>
    <name evidence="1" type="ORF">ENS56_14815</name>
</gene>
<dbReference type="InterPro" id="IPR029044">
    <property type="entry name" value="Nucleotide-diphossugar_trans"/>
</dbReference>
<accession>A0A832G8Q5</accession>
<comment type="caution">
    <text evidence="1">The sequence shown here is derived from an EMBL/GenBank/DDBJ whole genome shotgun (WGS) entry which is preliminary data.</text>
</comment>
<organism evidence="1">
    <name type="scientific">Ignavibacterium album</name>
    <dbReference type="NCBI Taxonomy" id="591197"/>
    <lineage>
        <taxon>Bacteria</taxon>
        <taxon>Pseudomonadati</taxon>
        <taxon>Ignavibacteriota</taxon>
        <taxon>Ignavibacteria</taxon>
        <taxon>Ignavibacteriales</taxon>
        <taxon>Ignavibacteriaceae</taxon>
        <taxon>Ignavibacterium</taxon>
    </lineage>
</organism>
<protein>
    <submittedName>
        <fullName evidence="1">Nucleotide-diphospho-sugar transferase</fullName>
    </submittedName>
</protein>
<sequence length="307" mass="36045">MGHRIYYETKSPLLFLTFNRLDTTKKVFEVIKQVKPPKLYLASDGARGNKSGEKEVVESVRNFLLNNIDWQCDVKTLFREQNLGCGKAVSSAINWFFKNEEMGIILEDDCLPSISFFRFCDELLIRYKDDERIMHISGDNFQDGISRGDGSYYFSQISHVWGWAAWRRAWKLYDFEMKSLNKFINCKIYKSIWKQNKVQKYWLKQFKNVSLGKIDTWDYQWNYCLIVNNGLSILPNINLVENIGFNSEATHTSNSKLKMPSANEIKFPLTHPQFFVPDLEADTYTFNKHYQQSLLSKIKGKLKNILK</sequence>
<dbReference type="GO" id="GO:0016740">
    <property type="term" value="F:transferase activity"/>
    <property type="evidence" value="ECO:0007669"/>
    <property type="project" value="UniProtKB-KW"/>
</dbReference>
<dbReference type="SUPFAM" id="SSF53448">
    <property type="entry name" value="Nucleotide-diphospho-sugar transferases"/>
    <property type="match status" value="1"/>
</dbReference>
<dbReference type="AlphaFoldDB" id="A0A832G8Q5"/>